<feature type="transmembrane region" description="Helical" evidence="1">
    <location>
        <begin position="92"/>
        <end position="108"/>
    </location>
</feature>
<keyword evidence="1" id="KW-0812">Transmembrane</keyword>
<proteinExistence type="predicted"/>
<keyword evidence="1" id="KW-1133">Transmembrane helix</keyword>
<keyword evidence="1" id="KW-0472">Membrane</keyword>
<protein>
    <recommendedName>
        <fullName evidence="4">Histidine kinase</fullName>
    </recommendedName>
</protein>
<evidence type="ECO:0008006" key="4">
    <source>
        <dbReference type="Google" id="ProtNLM"/>
    </source>
</evidence>
<comment type="caution">
    <text evidence="2">The sequence shown here is derived from an EMBL/GenBank/DDBJ whole genome shotgun (WGS) entry which is preliminary data.</text>
</comment>
<evidence type="ECO:0000313" key="3">
    <source>
        <dbReference type="Proteomes" id="UP001597347"/>
    </source>
</evidence>
<evidence type="ECO:0000313" key="2">
    <source>
        <dbReference type="EMBL" id="MFD1720880.1"/>
    </source>
</evidence>
<organism evidence="2 3">
    <name type="scientific">Amnibacterium endophyticum</name>
    <dbReference type="NCBI Taxonomy" id="2109337"/>
    <lineage>
        <taxon>Bacteria</taxon>
        <taxon>Bacillati</taxon>
        <taxon>Actinomycetota</taxon>
        <taxon>Actinomycetes</taxon>
        <taxon>Micrococcales</taxon>
        <taxon>Microbacteriaceae</taxon>
        <taxon>Amnibacterium</taxon>
    </lineage>
</organism>
<dbReference type="EMBL" id="JBHUEA010000005">
    <property type="protein sequence ID" value="MFD1720880.1"/>
    <property type="molecule type" value="Genomic_DNA"/>
</dbReference>
<feature type="transmembrane region" description="Helical" evidence="1">
    <location>
        <begin position="138"/>
        <end position="157"/>
    </location>
</feature>
<feature type="transmembrane region" description="Helical" evidence="1">
    <location>
        <begin position="67"/>
        <end position="86"/>
    </location>
</feature>
<evidence type="ECO:0000256" key="1">
    <source>
        <dbReference type="SAM" id="Phobius"/>
    </source>
</evidence>
<sequence length="341" mass="36853">MILAARSLVDALAALVAVYSLTTGALALPQSLHPDRSVVAMALFAVCFALSLLLARRRDMPPWLAGLNVGASFAAALLCATSIPNPNDAGDLHWYVGATGCLLVVTALRRQAAFAWLGIGMVAAQTLVWAGLPGMWQANVPVVALWIAVTFFGTRALDRAMRDVQQFARAEREAVEWQAAQEAHHSERQVRLTQTSRVALPMLRHILATGGELDEPARQECRVLEQTIRDEIRGRRLLNAAVRDQVIAARRRGAFVQVLDDGGLDDLEASAMEPVLDRVAEAIAGVRSDRIIIRTAPKGSDKAVTVVGISIDPTAAALGLEDEGEEVDLWLELDRPEPARV</sequence>
<accession>A0ABW4LDR7</accession>
<gene>
    <name evidence="2" type="ORF">ACFSBI_04900</name>
</gene>
<name>A0ABW4LDR7_9MICO</name>
<reference evidence="3" key="1">
    <citation type="journal article" date="2019" name="Int. J. Syst. Evol. Microbiol.">
        <title>The Global Catalogue of Microorganisms (GCM) 10K type strain sequencing project: providing services to taxonomists for standard genome sequencing and annotation.</title>
        <authorList>
            <consortium name="The Broad Institute Genomics Platform"/>
            <consortium name="The Broad Institute Genome Sequencing Center for Infectious Disease"/>
            <person name="Wu L."/>
            <person name="Ma J."/>
        </authorList>
    </citation>
    <scope>NUCLEOTIDE SEQUENCE [LARGE SCALE GENOMIC DNA]</scope>
    <source>
        <strain evidence="3">CGMCC 1.12471</strain>
    </source>
</reference>
<feature type="transmembrane region" description="Helical" evidence="1">
    <location>
        <begin position="37"/>
        <end position="55"/>
    </location>
</feature>
<dbReference type="RefSeq" id="WP_377932615.1">
    <property type="nucleotide sequence ID" value="NZ_JBHUEA010000005.1"/>
</dbReference>
<dbReference type="Proteomes" id="UP001597347">
    <property type="component" value="Unassembled WGS sequence"/>
</dbReference>
<keyword evidence="3" id="KW-1185">Reference proteome</keyword>
<feature type="transmembrane region" description="Helical" evidence="1">
    <location>
        <begin position="113"/>
        <end position="132"/>
    </location>
</feature>